<sequence>MNKLPQEVLNDIASYLGTEPRPGPTSKSHWATRELQDERVRSRSCLVGLASLSNELRIAAERITFSYLSINATELAEFENLMFGRYGDDRRAALCDLCFSIEVPELDDDSQGLPQDLQAHREANERTASEAMLRLLDMLARWGPATDGTGPQRGIRLRFHIHTPRGTQQESDEEDGYATGQYTVIERNEMSYIRLRNLPTRKISCVRDLVYSAPDSQEEYGGIGLRKLHPASLVALSDLFIQLRSCYLAHAEIDEKHVRCRGFHSLRRKIHRELYQAINSSPGMGPTAEELFIMLDPFPSHDLRLLDMTDGTNADPLCAAIHDFIARSHFVFLAFAGRVDAELFWPTRAAPAGAVALSSLDGLGRRMPGLPYWSSIRRLSVYFGPDSPSGQWYFRGREGRDSDEPLPAGIVGHQPPTYEASELFEGAAATATATTPADSDTPWLPAEPYPRYEEPSYFRVVPDGQVMNPLLAAYARCLTKMEHLERAALFTKLDPSDQGSRQSEWGVYYFGRGQWDHAWESFSIWHPPSEPRVTFRTHGWMPSRGVLSLFKSVRADCSGFAVSRHEGLCMPFSWPAST</sequence>
<dbReference type="EMBL" id="GL385398">
    <property type="protein sequence ID" value="EJT74878.1"/>
    <property type="molecule type" value="Genomic_DNA"/>
</dbReference>
<dbReference type="HOGENOM" id="CLU_029473_1_0_1"/>
<reference evidence="2" key="4">
    <citation type="journal article" date="2015" name="G3 (Bethesda)">
        <title>Genome sequences of three phytopathogenic species of the Magnaporthaceae family of fungi.</title>
        <authorList>
            <person name="Okagaki L.H."/>
            <person name="Nunes C.C."/>
            <person name="Sailsbery J."/>
            <person name="Clay B."/>
            <person name="Brown D."/>
            <person name="John T."/>
            <person name="Oh Y."/>
            <person name="Young N."/>
            <person name="Fitzgerald M."/>
            <person name="Haas B.J."/>
            <person name="Zeng Q."/>
            <person name="Young S."/>
            <person name="Adiconis X."/>
            <person name="Fan L."/>
            <person name="Levin J.Z."/>
            <person name="Mitchell T.K."/>
            <person name="Okubara P.A."/>
            <person name="Farman M.L."/>
            <person name="Kohn L.M."/>
            <person name="Birren B."/>
            <person name="Ma L.-J."/>
            <person name="Dean R.A."/>
        </authorList>
    </citation>
    <scope>NUCLEOTIDE SEQUENCE</scope>
    <source>
        <strain evidence="2">R3-111a-1</strain>
    </source>
</reference>
<dbReference type="VEuPathDB" id="FungiDB:GGTG_08716"/>
<dbReference type="GeneID" id="20349174"/>
<dbReference type="EnsemblFungi" id="EJT74878">
    <property type="protein sequence ID" value="EJT74878"/>
    <property type="gene ID" value="GGTG_08716"/>
</dbReference>
<reference evidence="3" key="1">
    <citation type="submission" date="2010-07" db="EMBL/GenBank/DDBJ databases">
        <title>The genome sequence of Gaeumannomyces graminis var. tritici strain R3-111a-1.</title>
        <authorList>
            <consortium name="The Broad Institute Genome Sequencing Platform"/>
            <person name="Ma L.-J."/>
            <person name="Dead R."/>
            <person name="Young S."/>
            <person name="Zeng Q."/>
            <person name="Koehrsen M."/>
            <person name="Alvarado L."/>
            <person name="Berlin A."/>
            <person name="Chapman S.B."/>
            <person name="Chen Z."/>
            <person name="Freedman E."/>
            <person name="Gellesch M."/>
            <person name="Goldberg J."/>
            <person name="Griggs A."/>
            <person name="Gujja S."/>
            <person name="Heilman E.R."/>
            <person name="Heiman D."/>
            <person name="Hepburn T."/>
            <person name="Howarth C."/>
            <person name="Jen D."/>
            <person name="Larson L."/>
            <person name="Mehta T."/>
            <person name="Neiman D."/>
            <person name="Pearson M."/>
            <person name="Roberts A."/>
            <person name="Saif S."/>
            <person name="Shea T."/>
            <person name="Shenoy N."/>
            <person name="Sisk P."/>
            <person name="Stolte C."/>
            <person name="Sykes S."/>
            <person name="Walk T."/>
            <person name="White J."/>
            <person name="Yandava C."/>
            <person name="Haas B."/>
            <person name="Nusbaum C."/>
            <person name="Birren B."/>
        </authorList>
    </citation>
    <scope>NUCLEOTIDE SEQUENCE [LARGE SCALE GENOMIC DNA]</scope>
    <source>
        <strain evidence="3">R3-111a-1</strain>
    </source>
</reference>
<dbReference type="RefSeq" id="XP_009224822.1">
    <property type="nucleotide sequence ID" value="XM_009226558.1"/>
</dbReference>
<dbReference type="OrthoDB" id="5333491at2759"/>
<evidence type="ECO:0000313" key="3">
    <source>
        <dbReference type="Proteomes" id="UP000006039"/>
    </source>
</evidence>
<keyword evidence="3" id="KW-1185">Reference proteome</keyword>
<reference evidence="1" key="3">
    <citation type="submission" date="2010-09" db="EMBL/GenBank/DDBJ databases">
        <title>Annotation of Gaeumannomyces graminis var. tritici R3-111a-1.</title>
        <authorList>
            <consortium name="The Broad Institute Genome Sequencing Platform"/>
            <person name="Ma L.-J."/>
            <person name="Dead R."/>
            <person name="Young S.K."/>
            <person name="Zeng Q."/>
            <person name="Gargeya S."/>
            <person name="Fitzgerald M."/>
            <person name="Haas B."/>
            <person name="Abouelleil A."/>
            <person name="Alvarado L."/>
            <person name="Arachchi H.M."/>
            <person name="Berlin A."/>
            <person name="Brown A."/>
            <person name="Chapman S.B."/>
            <person name="Chen Z."/>
            <person name="Dunbar C."/>
            <person name="Freedman E."/>
            <person name="Gearin G."/>
            <person name="Gellesch M."/>
            <person name="Goldberg J."/>
            <person name="Griggs A."/>
            <person name="Gujja S."/>
            <person name="Heiman D."/>
            <person name="Howarth C."/>
            <person name="Larson L."/>
            <person name="Lui A."/>
            <person name="MacDonald P.J.P."/>
            <person name="Mehta T."/>
            <person name="Montmayeur A."/>
            <person name="Murphy C."/>
            <person name="Neiman D."/>
            <person name="Pearson M."/>
            <person name="Priest M."/>
            <person name="Roberts A."/>
            <person name="Saif S."/>
            <person name="Shea T."/>
            <person name="Shenoy N."/>
            <person name="Sisk P."/>
            <person name="Stolte C."/>
            <person name="Sykes S."/>
            <person name="Yandava C."/>
            <person name="Wortman J."/>
            <person name="Nusbaum C."/>
            <person name="Birren B."/>
        </authorList>
    </citation>
    <scope>NUCLEOTIDE SEQUENCE</scope>
    <source>
        <strain evidence="1">R3-111a-1</strain>
    </source>
</reference>
<evidence type="ECO:0000313" key="1">
    <source>
        <dbReference type="EMBL" id="EJT74878.1"/>
    </source>
</evidence>
<dbReference type="STRING" id="644352.J3P5C7"/>
<dbReference type="AlphaFoldDB" id="J3P5C7"/>
<name>J3P5C7_GAET3</name>
<proteinExistence type="predicted"/>
<reference evidence="1" key="2">
    <citation type="submission" date="2010-07" db="EMBL/GenBank/DDBJ databases">
        <authorList>
            <consortium name="The Broad Institute Genome Sequencing Platform"/>
            <consortium name="Broad Institute Genome Sequencing Center for Infectious Disease"/>
            <person name="Ma L.-J."/>
            <person name="Dead R."/>
            <person name="Young S."/>
            <person name="Zeng Q."/>
            <person name="Koehrsen M."/>
            <person name="Alvarado L."/>
            <person name="Berlin A."/>
            <person name="Chapman S.B."/>
            <person name="Chen Z."/>
            <person name="Freedman E."/>
            <person name="Gellesch M."/>
            <person name="Goldberg J."/>
            <person name="Griggs A."/>
            <person name="Gujja S."/>
            <person name="Heilman E.R."/>
            <person name="Heiman D."/>
            <person name="Hepburn T."/>
            <person name="Howarth C."/>
            <person name="Jen D."/>
            <person name="Larson L."/>
            <person name="Mehta T."/>
            <person name="Neiman D."/>
            <person name="Pearson M."/>
            <person name="Roberts A."/>
            <person name="Saif S."/>
            <person name="Shea T."/>
            <person name="Shenoy N."/>
            <person name="Sisk P."/>
            <person name="Stolte C."/>
            <person name="Sykes S."/>
            <person name="Walk T."/>
            <person name="White J."/>
            <person name="Yandava C."/>
            <person name="Haas B."/>
            <person name="Nusbaum C."/>
            <person name="Birren B."/>
        </authorList>
    </citation>
    <scope>NUCLEOTIDE SEQUENCE</scope>
    <source>
        <strain evidence="1">R3-111a-1</strain>
    </source>
</reference>
<protein>
    <submittedName>
        <fullName evidence="1 2">Uncharacterized protein</fullName>
    </submittedName>
</protein>
<gene>
    <name evidence="2" type="primary">20349174</name>
    <name evidence="1" type="ORF">GGTG_08716</name>
</gene>
<reference evidence="2" key="5">
    <citation type="submission" date="2018-04" db="UniProtKB">
        <authorList>
            <consortium name="EnsemblFungi"/>
        </authorList>
    </citation>
    <scope>IDENTIFICATION</scope>
    <source>
        <strain evidence="2">R3-111a-1</strain>
    </source>
</reference>
<accession>J3P5C7</accession>
<evidence type="ECO:0000313" key="2">
    <source>
        <dbReference type="EnsemblFungi" id="EJT74878"/>
    </source>
</evidence>
<organism evidence="1">
    <name type="scientific">Gaeumannomyces tritici (strain R3-111a-1)</name>
    <name type="common">Wheat and barley take-all root rot fungus</name>
    <name type="synonym">Gaeumannomyces graminis var. tritici</name>
    <dbReference type="NCBI Taxonomy" id="644352"/>
    <lineage>
        <taxon>Eukaryota</taxon>
        <taxon>Fungi</taxon>
        <taxon>Dikarya</taxon>
        <taxon>Ascomycota</taxon>
        <taxon>Pezizomycotina</taxon>
        <taxon>Sordariomycetes</taxon>
        <taxon>Sordariomycetidae</taxon>
        <taxon>Magnaporthales</taxon>
        <taxon>Magnaporthaceae</taxon>
        <taxon>Gaeumannomyces</taxon>
    </lineage>
</organism>
<dbReference type="Proteomes" id="UP000006039">
    <property type="component" value="Unassembled WGS sequence"/>
</dbReference>